<reference evidence="1 2" key="1">
    <citation type="submission" date="2014-04" db="EMBL/GenBank/DDBJ databases">
        <authorList>
            <person name="Bishop-Lilly K.A."/>
            <person name="Broomall S.M."/>
            <person name="Chain P.S."/>
            <person name="Chertkov O."/>
            <person name="Coyne S.R."/>
            <person name="Daligault H.E."/>
            <person name="Davenport K.W."/>
            <person name="Erkkila T."/>
            <person name="Frey K.G."/>
            <person name="Gibbons H.S."/>
            <person name="Gu W."/>
            <person name="Jaissle J."/>
            <person name="Johnson S.L."/>
            <person name="Koroleva G.I."/>
            <person name="Ladner J.T."/>
            <person name="Lo C.-C."/>
            <person name="Minogue T.D."/>
            <person name="Munk C."/>
            <person name="Palacios G.F."/>
            <person name="Redden C.L."/>
            <person name="Rosenzweig C.N."/>
            <person name="Scholz M.B."/>
            <person name="Teshima H."/>
            <person name="Xu Y."/>
        </authorList>
    </citation>
    <scope>NUCLEOTIDE SEQUENCE [LARGE SCALE GENOMIC DNA]</scope>
    <source>
        <strain evidence="2">gladioli</strain>
    </source>
</reference>
<dbReference type="KEGG" id="bgo:BM43_6530"/>
<dbReference type="Proteomes" id="UP000029590">
    <property type="component" value="Unassembled WGS sequence"/>
</dbReference>
<organism evidence="1 2">
    <name type="scientific">Burkholderia gladioli</name>
    <name type="common">Pseudomonas marginata</name>
    <name type="synonym">Phytomonas marginata</name>
    <dbReference type="NCBI Taxonomy" id="28095"/>
    <lineage>
        <taxon>Bacteria</taxon>
        <taxon>Pseudomonadati</taxon>
        <taxon>Pseudomonadota</taxon>
        <taxon>Betaproteobacteria</taxon>
        <taxon>Burkholderiales</taxon>
        <taxon>Burkholderiaceae</taxon>
        <taxon>Burkholderia</taxon>
    </lineage>
</organism>
<evidence type="ECO:0008006" key="3">
    <source>
        <dbReference type="Google" id="ProtNLM"/>
    </source>
</evidence>
<accession>A0AAW3F452</accession>
<dbReference type="EMBL" id="JPGG01000016">
    <property type="protein sequence ID" value="KGC14585.1"/>
    <property type="molecule type" value="Genomic_DNA"/>
</dbReference>
<dbReference type="AlphaFoldDB" id="A0AAW3F452"/>
<protein>
    <recommendedName>
        <fullName evidence="3">DUF1641 domain-containing protein</fullName>
    </recommendedName>
</protein>
<name>A0AAW3F452_BURGA</name>
<evidence type="ECO:0000313" key="2">
    <source>
        <dbReference type="Proteomes" id="UP000029590"/>
    </source>
</evidence>
<sequence>MADPANPDSSSPAARPAAHDALGHLLDSLHQHGFLRVAHDFVDTNSHVAGMLSGLDQPVVQNGMQNLLVLLTALSRIPPEQLERTALAAGDAIRHVTSWQPAAHHDTAPGVTGAYRLLHDEALWQALMPLLEALKVFSEGLSRERPVANGGANGT</sequence>
<evidence type="ECO:0000313" key="1">
    <source>
        <dbReference type="EMBL" id="KGC14585.1"/>
    </source>
</evidence>
<comment type="caution">
    <text evidence="1">The sequence shown here is derived from an EMBL/GenBank/DDBJ whole genome shotgun (WGS) entry which is preliminary data.</text>
</comment>
<proteinExistence type="predicted"/>
<gene>
    <name evidence="1" type="ORF">DM48_1236</name>
</gene>
<dbReference type="RefSeq" id="WP_036055292.1">
    <property type="nucleotide sequence ID" value="NZ_CADEPW010000001.1"/>
</dbReference>